<dbReference type="AlphaFoldDB" id="A0A076MT00"/>
<evidence type="ECO:0000313" key="3">
    <source>
        <dbReference type="Proteomes" id="UP000062973"/>
    </source>
</evidence>
<keyword evidence="1" id="KW-0472">Membrane</keyword>
<proteinExistence type="predicted"/>
<protein>
    <submittedName>
        <fullName evidence="2">Uncharacterized protein</fullName>
    </submittedName>
</protein>
<reference evidence="2 3" key="1">
    <citation type="submission" date="2014-07" db="EMBL/GenBank/DDBJ databases">
        <title>Whole Genome Sequence of the Amycolatopsis methanolica 239.</title>
        <authorList>
            <person name="Tang B."/>
        </authorList>
    </citation>
    <scope>NUCLEOTIDE SEQUENCE [LARGE SCALE GENOMIC DNA]</scope>
    <source>
        <strain evidence="2 3">239</strain>
    </source>
</reference>
<dbReference type="eggNOG" id="ENOG5031V7N">
    <property type="taxonomic scope" value="Bacteria"/>
</dbReference>
<keyword evidence="3" id="KW-1185">Reference proteome</keyword>
<organism evidence="2 3">
    <name type="scientific">Amycolatopsis methanolica 239</name>
    <dbReference type="NCBI Taxonomy" id="1068978"/>
    <lineage>
        <taxon>Bacteria</taxon>
        <taxon>Bacillati</taxon>
        <taxon>Actinomycetota</taxon>
        <taxon>Actinomycetes</taxon>
        <taxon>Pseudonocardiales</taxon>
        <taxon>Pseudonocardiaceae</taxon>
        <taxon>Amycolatopsis</taxon>
        <taxon>Amycolatopsis methanolica group</taxon>
    </lineage>
</organism>
<feature type="transmembrane region" description="Helical" evidence="1">
    <location>
        <begin position="20"/>
        <end position="42"/>
    </location>
</feature>
<keyword evidence="1" id="KW-1133">Transmembrane helix</keyword>
<dbReference type="Proteomes" id="UP000062973">
    <property type="component" value="Chromosome"/>
</dbReference>
<accession>A0A076MT00</accession>
<sequence>MFVQYALAQSVGAGTLTTGRLVGTVAALVALAGVIAGALAVARHRRRGATAALAAGVAGMATGGIVVAMAEGGPGTGYGIVGGLAALAIGLVAAALGGLGLARARTRV</sequence>
<dbReference type="PATRIC" id="fig|1068978.7.peg.3940"/>
<dbReference type="EMBL" id="CP009110">
    <property type="protein sequence ID" value="AIJ23779.1"/>
    <property type="molecule type" value="Genomic_DNA"/>
</dbReference>
<keyword evidence="1" id="KW-0812">Transmembrane</keyword>
<name>A0A076MT00_AMYME</name>
<dbReference type="Pfam" id="PF19733">
    <property type="entry name" value="DUF6223"/>
    <property type="match status" value="1"/>
</dbReference>
<feature type="transmembrane region" description="Helical" evidence="1">
    <location>
        <begin position="76"/>
        <end position="102"/>
    </location>
</feature>
<evidence type="ECO:0000313" key="2">
    <source>
        <dbReference type="EMBL" id="AIJ23779.1"/>
    </source>
</evidence>
<dbReference type="RefSeq" id="WP_026153147.1">
    <property type="nucleotide sequence ID" value="NZ_AQUL01000001.1"/>
</dbReference>
<dbReference type="KEGG" id="amq:AMETH_3687"/>
<dbReference type="STRING" id="1068978.AMETH_3687"/>
<dbReference type="InterPro" id="IPR045770">
    <property type="entry name" value="DUF6223"/>
</dbReference>
<feature type="transmembrane region" description="Helical" evidence="1">
    <location>
        <begin position="49"/>
        <end position="70"/>
    </location>
</feature>
<evidence type="ECO:0000256" key="1">
    <source>
        <dbReference type="SAM" id="Phobius"/>
    </source>
</evidence>
<dbReference type="HOGENOM" id="CLU_141456_1_0_11"/>
<gene>
    <name evidence="2" type="ORF">AMETH_3687</name>
</gene>